<dbReference type="AlphaFoldDB" id="A0A556PP89"/>
<keyword evidence="8 9" id="KW-0472">Membrane</keyword>
<dbReference type="GO" id="GO:0005886">
    <property type="term" value="C:plasma membrane"/>
    <property type="evidence" value="ECO:0007669"/>
    <property type="project" value="UniProtKB-SubCell"/>
</dbReference>
<protein>
    <submittedName>
        <fullName evidence="11">Potassium/proton antiporter</fullName>
    </submittedName>
</protein>
<evidence type="ECO:0000313" key="11">
    <source>
        <dbReference type="EMBL" id="TSJ66211.1"/>
    </source>
</evidence>
<dbReference type="Pfam" id="PF02080">
    <property type="entry name" value="TrkA_C"/>
    <property type="match status" value="1"/>
</dbReference>
<dbReference type="NCBIfam" id="NF003716">
    <property type="entry name" value="PRK05326.1-3"/>
    <property type="match status" value="1"/>
</dbReference>
<gene>
    <name evidence="11" type="ORF">FPQ13_04890</name>
</gene>
<dbReference type="EMBL" id="VMHE01000005">
    <property type="protein sequence ID" value="TSJ66211.1"/>
    <property type="molecule type" value="Genomic_DNA"/>
</dbReference>
<feature type="transmembrane region" description="Helical" evidence="9">
    <location>
        <begin position="62"/>
        <end position="80"/>
    </location>
</feature>
<keyword evidence="3" id="KW-0050">Antiport</keyword>
<evidence type="ECO:0000256" key="2">
    <source>
        <dbReference type="ARBA" id="ARBA00022448"/>
    </source>
</evidence>
<feature type="transmembrane region" description="Helical" evidence="9">
    <location>
        <begin position="336"/>
        <end position="360"/>
    </location>
</feature>
<evidence type="ECO:0000259" key="10">
    <source>
        <dbReference type="PROSITE" id="PS51202"/>
    </source>
</evidence>
<feature type="transmembrane region" description="Helical" evidence="9">
    <location>
        <begin position="226"/>
        <end position="253"/>
    </location>
</feature>
<evidence type="ECO:0000256" key="5">
    <source>
        <dbReference type="ARBA" id="ARBA00022692"/>
    </source>
</evidence>
<evidence type="ECO:0000256" key="8">
    <source>
        <dbReference type="ARBA" id="ARBA00023136"/>
    </source>
</evidence>
<feature type="transmembrane region" description="Helical" evidence="9">
    <location>
        <begin position="121"/>
        <end position="143"/>
    </location>
</feature>
<feature type="transmembrane region" description="Helical" evidence="9">
    <location>
        <begin position="366"/>
        <end position="389"/>
    </location>
</feature>
<dbReference type="InterPro" id="IPR006037">
    <property type="entry name" value="RCK_C"/>
</dbReference>
<evidence type="ECO:0000256" key="4">
    <source>
        <dbReference type="ARBA" id="ARBA00022475"/>
    </source>
</evidence>
<dbReference type="PANTHER" id="PTHR32507">
    <property type="entry name" value="NA(+)/H(+) ANTIPORTER 1"/>
    <property type="match status" value="1"/>
</dbReference>
<dbReference type="OrthoDB" id="9810759at2"/>
<evidence type="ECO:0000256" key="9">
    <source>
        <dbReference type="SAM" id="Phobius"/>
    </source>
</evidence>
<dbReference type="InterPro" id="IPR036721">
    <property type="entry name" value="RCK_C_sf"/>
</dbReference>
<keyword evidence="7" id="KW-0406">Ion transport</keyword>
<keyword evidence="5 9" id="KW-0812">Transmembrane</keyword>
<feature type="transmembrane region" description="Helical" evidence="9">
    <location>
        <begin position="184"/>
        <end position="206"/>
    </location>
</feature>
<dbReference type="InterPro" id="IPR038770">
    <property type="entry name" value="Na+/solute_symporter_sf"/>
</dbReference>
<dbReference type="PANTHER" id="PTHR32507:SF7">
    <property type="entry name" value="K(+)_H(+) ANTIPORTER NHAP2"/>
    <property type="match status" value="1"/>
</dbReference>
<dbReference type="GO" id="GO:0008324">
    <property type="term" value="F:monoatomic cation transmembrane transporter activity"/>
    <property type="evidence" value="ECO:0007669"/>
    <property type="project" value="InterPro"/>
</dbReference>
<feature type="transmembrane region" description="Helical" evidence="9">
    <location>
        <begin position="37"/>
        <end position="56"/>
    </location>
</feature>
<keyword evidence="12" id="KW-1185">Reference proteome</keyword>
<dbReference type="GO" id="GO:0006813">
    <property type="term" value="P:potassium ion transport"/>
    <property type="evidence" value="ECO:0007669"/>
    <property type="project" value="InterPro"/>
</dbReference>
<dbReference type="Gene3D" id="1.20.1530.20">
    <property type="match status" value="1"/>
</dbReference>
<feature type="transmembrane region" description="Helical" evidence="9">
    <location>
        <begin position="92"/>
        <end position="115"/>
    </location>
</feature>
<reference evidence="11 12" key="1">
    <citation type="submission" date="2019-07" db="EMBL/GenBank/DDBJ databases">
        <title>Allobacillus sp. nov. SKP isolated from shrimp paste of Euphausiacea.</title>
        <authorList>
            <person name="Kanchanasin P."/>
            <person name="Tanasupawat S."/>
            <person name="Shi W."/>
            <person name="Wu L."/>
            <person name="Ma J."/>
        </authorList>
    </citation>
    <scope>NUCLEOTIDE SEQUENCE [LARGE SCALE GENOMIC DNA]</scope>
    <source>
        <strain evidence="11 12">SKP4-8</strain>
    </source>
</reference>
<dbReference type="Gene3D" id="3.30.70.1450">
    <property type="entry name" value="Regulator of K+ conductance, C-terminal domain"/>
    <property type="match status" value="1"/>
</dbReference>
<name>A0A556PP89_9BACI</name>
<keyword evidence="6 9" id="KW-1133">Transmembrane helix</keyword>
<comment type="subcellular location">
    <subcellularLocation>
        <location evidence="1">Cell membrane</location>
        <topology evidence="1">Multi-pass membrane protein</topology>
    </subcellularLocation>
</comment>
<dbReference type="GO" id="GO:0015297">
    <property type="term" value="F:antiporter activity"/>
    <property type="evidence" value="ECO:0007669"/>
    <property type="project" value="UniProtKB-KW"/>
</dbReference>
<dbReference type="InterPro" id="IPR006153">
    <property type="entry name" value="Cation/H_exchanger_TM"/>
</dbReference>
<comment type="caution">
    <text evidence="11">The sequence shown here is derived from an EMBL/GenBank/DDBJ whole genome shotgun (WGS) entry which is preliminary data.</text>
</comment>
<dbReference type="SUPFAM" id="SSF116726">
    <property type="entry name" value="TrkA C-terminal domain-like"/>
    <property type="match status" value="1"/>
</dbReference>
<accession>A0A556PP89</accession>
<evidence type="ECO:0000256" key="1">
    <source>
        <dbReference type="ARBA" id="ARBA00004651"/>
    </source>
</evidence>
<keyword evidence="2" id="KW-0813">Transport</keyword>
<evidence type="ECO:0000256" key="3">
    <source>
        <dbReference type="ARBA" id="ARBA00022449"/>
    </source>
</evidence>
<dbReference type="RefSeq" id="WP_144088210.1">
    <property type="nucleotide sequence ID" value="NZ_VMHE01000005.1"/>
</dbReference>
<sequence>MFLDSVGNDQLIILVAFLLISGVLAAKFSSQMGLPSLVLFIAVGMAIGSDGFGWIYFDDADIAQIIGVAALVVILFEGGLQTKWKSMRPAIVPALSLATVGVLITSVLAGLTAHYLLDVPWLHALLLGSIVGSTDAAAVFATFKERNVKPKIASTLEAESGTNDPMAVFLTLIFIEMIVNDSSLFVMIPAFFWQMGVGLILGIFLGRFASFIINKISLESSGLYPILALAFAFMIYSAASLIGASGFLAVYVAGVIVGNSELTYRYPIFQFNEGLAWIAQIFMFMILGLLAFPEQVFKGSIVFSGVMISVFLILVARPIAVFISTIKMGYTFKEKIFISWAGLRGAVPIVLATFPIVAGVEHSETFFNIVFFTVLISALVQGSTITLFAKKLDLLGPKKVTPEHSIELISLGKANAEMVQFQTNETHAVVGNKLRDINFPKKASIAAIVRNGNLITPYGDTEIQAGDYLYILVTRKFKEDLRVILNQKNEDHHDNGVVPKKNKTK</sequence>
<feature type="transmembrane region" description="Helical" evidence="9">
    <location>
        <begin position="299"/>
        <end position="324"/>
    </location>
</feature>
<dbReference type="NCBIfam" id="NF003715">
    <property type="entry name" value="PRK05326.1-2"/>
    <property type="match status" value="1"/>
</dbReference>
<feature type="transmembrane region" description="Helical" evidence="9">
    <location>
        <begin position="12"/>
        <end position="30"/>
    </location>
</feature>
<evidence type="ECO:0000256" key="7">
    <source>
        <dbReference type="ARBA" id="ARBA00023065"/>
    </source>
</evidence>
<dbReference type="GO" id="GO:1902600">
    <property type="term" value="P:proton transmembrane transport"/>
    <property type="evidence" value="ECO:0007669"/>
    <property type="project" value="InterPro"/>
</dbReference>
<feature type="transmembrane region" description="Helical" evidence="9">
    <location>
        <begin position="274"/>
        <end position="293"/>
    </location>
</feature>
<evidence type="ECO:0000256" key="6">
    <source>
        <dbReference type="ARBA" id="ARBA00022989"/>
    </source>
</evidence>
<dbReference type="PROSITE" id="PS51202">
    <property type="entry name" value="RCK_C"/>
    <property type="match status" value="1"/>
</dbReference>
<evidence type="ECO:0000313" key="12">
    <source>
        <dbReference type="Proteomes" id="UP000316425"/>
    </source>
</evidence>
<feature type="domain" description="RCK C-terminal" evidence="10">
    <location>
        <begin position="406"/>
        <end position="487"/>
    </location>
</feature>
<proteinExistence type="predicted"/>
<dbReference type="Proteomes" id="UP000316425">
    <property type="component" value="Unassembled WGS sequence"/>
</dbReference>
<keyword evidence="4" id="KW-1003">Cell membrane</keyword>
<organism evidence="11 12">
    <name type="scientific">Allobacillus salarius</name>
    <dbReference type="NCBI Taxonomy" id="1955272"/>
    <lineage>
        <taxon>Bacteria</taxon>
        <taxon>Bacillati</taxon>
        <taxon>Bacillota</taxon>
        <taxon>Bacilli</taxon>
        <taxon>Bacillales</taxon>
        <taxon>Bacillaceae</taxon>
        <taxon>Allobacillus</taxon>
    </lineage>
</organism>
<dbReference type="Pfam" id="PF00999">
    <property type="entry name" value="Na_H_Exchanger"/>
    <property type="match status" value="1"/>
</dbReference>